<dbReference type="OrthoDB" id="3921198at2759"/>
<dbReference type="InterPro" id="IPR036864">
    <property type="entry name" value="Zn2-C6_fun-type_DNA-bd_sf"/>
</dbReference>
<keyword evidence="3" id="KW-0539">Nucleus</keyword>
<dbReference type="SUPFAM" id="SSF51735">
    <property type="entry name" value="NAD(P)-binding Rossmann-fold domains"/>
    <property type="match status" value="1"/>
</dbReference>
<dbReference type="InterPro" id="IPR051911">
    <property type="entry name" value="SDR_oxidoreductase"/>
</dbReference>
<dbReference type="InterPro" id="IPR002347">
    <property type="entry name" value="SDR_fam"/>
</dbReference>
<dbReference type="AlphaFoldDB" id="A0A6A6SI52"/>
<dbReference type="PANTHER" id="PTHR43976">
    <property type="entry name" value="SHORT CHAIN DEHYDROGENASE"/>
    <property type="match status" value="1"/>
</dbReference>
<feature type="chain" id="PRO_5025642260" description="Zn(2)-C6 fungal-type domain-containing protein" evidence="5">
    <location>
        <begin position="20"/>
        <end position="1041"/>
    </location>
</feature>
<accession>A0A6A6SI52</accession>
<dbReference type="Proteomes" id="UP000799753">
    <property type="component" value="Unassembled WGS sequence"/>
</dbReference>
<dbReference type="PRINTS" id="PR00080">
    <property type="entry name" value="SDRFAMILY"/>
</dbReference>
<dbReference type="InterPro" id="IPR001138">
    <property type="entry name" value="Zn2Cys6_DnaBD"/>
</dbReference>
<evidence type="ECO:0000256" key="5">
    <source>
        <dbReference type="SAM" id="SignalP"/>
    </source>
</evidence>
<name>A0A6A6SI52_9PLEO</name>
<proteinExistence type="inferred from homology"/>
<dbReference type="SUPFAM" id="SSF57701">
    <property type="entry name" value="Zn2/Cys6 DNA-binding domain"/>
    <property type="match status" value="1"/>
</dbReference>
<dbReference type="GO" id="GO:0000981">
    <property type="term" value="F:DNA-binding transcription factor activity, RNA polymerase II-specific"/>
    <property type="evidence" value="ECO:0007669"/>
    <property type="project" value="InterPro"/>
</dbReference>
<feature type="compositionally biased region" description="Polar residues" evidence="4">
    <location>
        <begin position="573"/>
        <end position="603"/>
    </location>
</feature>
<dbReference type="Pfam" id="PF00172">
    <property type="entry name" value="Zn_clus"/>
    <property type="match status" value="1"/>
</dbReference>
<evidence type="ECO:0000256" key="4">
    <source>
        <dbReference type="SAM" id="MobiDB-lite"/>
    </source>
</evidence>
<feature type="region of interest" description="Disordered" evidence="4">
    <location>
        <begin position="481"/>
        <end position="613"/>
    </location>
</feature>
<feature type="region of interest" description="Disordered" evidence="4">
    <location>
        <begin position="399"/>
        <end position="418"/>
    </location>
</feature>
<reference evidence="7" key="1">
    <citation type="journal article" date="2020" name="Stud. Mycol.">
        <title>101 Dothideomycetes genomes: a test case for predicting lifestyles and emergence of pathogens.</title>
        <authorList>
            <person name="Haridas S."/>
            <person name="Albert R."/>
            <person name="Binder M."/>
            <person name="Bloem J."/>
            <person name="Labutti K."/>
            <person name="Salamov A."/>
            <person name="Andreopoulos B."/>
            <person name="Baker S."/>
            <person name="Barry K."/>
            <person name="Bills G."/>
            <person name="Bluhm B."/>
            <person name="Cannon C."/>
            <person name="Castanera R."/>
            <person name="Culley D."/>
            <person name="Daum C."/>
            <person name="Ezra D."/>
            <person name="Gonzalez J."/>
            <person name="Henrissat B."/>
            <person name="Kuo A."/>
            <person name="Liang C."/>
            <person name="Lipzen A."/>
            <person name="Lutzoni F."/>
            <person name="Magnuson J."/>
            <person name="Mondo S."/>
            <person name="Nolan M."/>
            <person name="Ohm R."/>
            <person name="Pangilinan J."/>
            <person name="Park H.-J."/>
            <person name="Ramirez L."/>
            <person name="Alfaro M."/>
            <person name="Sun H."/>
            <person name="Tritt A."/>
            <person name="Yoshinaga Y."/>
            <person name="Zwiers L.-H."/>
            <person name="Turgeon B."/>
            <person name="Goodwin S."/>
            <person name="Spatafora J."/>
            <person name="Crous P."/>
            <person name="Grigoriev I."/>
        </authorList>
    </citation>
    <scope>NUCLEOTIDE SEQUENCE</scope>
    <source>
        <strain evidence="7">CBS 473.64</strain>
    </source>
</reference>
<feature type="compositionally biased region" description="Polar residues" evidence="4">
    <location>
        <begin position="401"/>
        <end position="418"/>
    </location>
</feature>
<keyword evidence="5" id="KW-0732">Signal</keyword>
<dbReference type="Pfam" id="PF00106">
    <property type="entry name" value="adh_short"/>
    <property type="match status" value="1"/>
</dbReference>
<dbReference type="GO" id="GO:0008270">
    <property type="term" value="F:zinc ion binding"/>
    <property type="evidence" value="ECO:0007669"/>
    <property type="project" value="InterPro"/>
</dbReference>
<evidence type="ECO:0000256" key="2">
    <source>
        <dbReference type="ARBA" id="ARBA00023002"/>
    </source>
</evidence>
<dbReference type="Gene3D" id="3.40.50.720">
    <property type="entry name" value="NAD(P)-binding Rossmann-like Domain"/>
    <property type="match status" value="1"/>
</dbReference>
<feature type="compositionally biased region" description="Polar residues" evidence="4">
    <location>
        <begin position="493"/>
        <end position="521"/>
    </location>
</feature>
<dbReference type="PROSITE" id="PS50048">
    <property type="entry name" value="ZN2_CY6_FUNGAL_2"/>
    <property type="match status" value="1"/>
</dbReference>
<feature type="signal peptide" evidence="5">
    <location>
        <begin position="1"/>
        <end position="19"/>
    </location>
</feature>
<sequence>MHWLITGCSSGLGLSLSRAVASLPNQKLTATSRNPSSSVDAVKEITSHSNASWEPLDVSSPDLESQLATIISKHGPIDVLINNAGYAIGGPLEATPLDLIRQQYETNFFGVVRTIQAVLPYMREQGKDKTGVIVNVSSAEIWNPHPGTSVYSSSKFAVDGLTAALVSELAPFNVRMLLAQPGGMRTSFLRPDKVAMQVVDFPASYKGTPAEAVLGFITRGGGADLDPEKAAKAIVEEILEPTMVGEGKRLLRLPLGVSMVFSMISNGKNRSALTEGLSAQGDWEDLVAWDGELYDPLFNDAEITSTRYEGDSTFKVDIQATGSSNFGYFYTQSSTPSIVEGPLSNYAISAPPSVAEGPSPFDHGQSSWLSGSPSYTTTATSPLMDRGGMAYSGSFDVSEDMLSSPSHDTQSFGSSSSYQTAPASTIFNPYLTGSPYAFSRLDVSASQALKNVGTWAEPSLQNQDGVYRGQTFETIPEVEHDGAIPIPGIPRGSPQSLSSTFSSAQWEPASSQEHQQPQPRQTLPRAIAIPLSQAQGQRAPPPLLSVSPDTRRLPRSVLSRSTSKSEPRRSRNKLTSPSPTSNEFGWVSYQPNAHTNKLVPSTDGSRGRRSRGRIGALTLEQRTHAALMRRAGSCYNCRKRKERCDPGTPCQNCLDYFKGDLVNHPCRETRISDLCNAFLSERLGWHPTERLIDSFVGHRNYHISLDFTYHIPLSFGFGPPLVLPVHAINVEDELPLCHDHIVYSWPPSTTCFSKHKNAVLPAVLTPEARFSLQETLNNHLALLVQHHFQQFPLYRSPLRILRDIYILYRTQPPNSPPSRLLNQALKLLVLVHVGGDITLPQPLPDTILATLINTTMPLSEPVTPTPCFIRSQFGSIMPSLALSLLREVLHSLEQLFLNRDSNDWPIALATLLVVLITVESIQYHSAKLPYHHSYDAGTSQSRQESDSRADDEGVKTLLAFYAACFSACHGGLGAGRNVEGRGGDGGLGMSAEDRFVESLREAVVKASPGGYLERKAEARRVGDDMAFFFDRLAARLLVLKA</sequence>
<evidence type="ECO:0000259" key="6">
    <source>
        <dbReference type="PROSITE" id="PS50048"/>
    </source>
</evidence>
<dbReference type="PRINTS" id="PR00081">
    <property type="entry name" value="GDHRDH"/>
</dbReference>
<dbReference type="InterPro" id="IPR036291">
    <property type="entry name" value="NAD(P)-bd_dom_sf"/>
</dbReference>
<keyword evidence="2" id="KW-0560">Oxidoreductase</keyword>
<comment type="similarity">
    <text evidence="1">Belongs to the short-chain dehydrogenases/reductases (SDR) family.</text>
</comment>
<evidence type="ECO:0000256" key="1">
    <source>
        <dbReference type="ARBA" id="ARBA00006484"/>
    </source>
</evidence>
<protein>
    <recommendedName>
        <fullName evidence="6">Zn(2)-C6 fungal-type domain-containing protein</fullName>
    </recommendedName>
</protein>
<dbReference type="PANTHER" id="PTHR43976:SF16">
    <property type="entry name" value="SHORT-CHAIN DEHYDROGENASE_REDUCTASE FAMILY PROTEIN"/>
    <property type="match status" value="1"/>
</dbReference>
<evidence type="ECO:0000313" key="7">
    <source>
        <dbReference type="EMBL" id="KAF2645924.1"/>
    </source>
</evidence>
<gene>
    <name evidence="7" type="ORF">P280DRAFT_513799</name>
</gene>
<evidence type="ECO:0000313" key="8">
    <source>
        <dbReference type="Proteomes" id="UP000799753"/>
    </source>
</evidence>
<evidence type="ECO:0000256" key="3">
    <source>
        <dbReference type="ARBA" id="ARBA00023242"/>
    </source>
</evidence>
<dbReference type="GO" id="GO:0016491">
    <property type="term" value="F:oxidoreductase activity"/>
    <property type="evidence" value="ECO:0007669"/>
    <property type="project" value="UniProtKB-KW"/>
</dbReference>
<feature type="domain" description="Zn(2)-C6 fungal-type" evidence="6">
    <location>
        <begin position="633"/>
        <end position="668"/>
    </location>
</feature>
<keyword evidence="8" id="KW-1185">Reference proteome</keyword>
<organism evidence="7 8">
    <name type="scientific">Massarina eburnea CBS 473.64</name>
    <dbReference type="NCBI Taxonomy" id="1395130"/>
    <lineage>
        <taxon>Eukaryota</taxon>
        <taxon>Fungi</taxon>
        <taxon>Dikarya</taxon>
        <taxon>Ascomycota</taxon>
        <taxon>Pezizomycotina</taxon>
        <taxon>Dothideomycetes</taxon>
        <taxon>Pleosporomycetidae</taxon>
        <taxon>Pleosporales</taxon>
        <taxon>Massarineae</taxon>
        <taxon>Massarinaceae</taxon>
        <taxon>Massarina</taxon>
    </lineage>
</organism>
<dbReference type="EMBL" id="MU006777">
    <property type="protein sequence ID" value="KAF2645924.1"/>
    <property type="molecule type" value="Genomic_DNA"/>
</dbReference>
<dbReference type="CDD" id="cd00067">
    <property type="entry name" value="GAL4"/>
    <property type="match status" value="1"/>
</dbReference>
<dbReference type="CDD" id="cd05374">
    <property type="entry name" value="17beta-HSD-like_SDR_c"/>
    <property type="match status" value="1"/>
</dbReference>